<dbReference type="GeneID" id="11513201"/>
<dbReference type="RefSeq" id="XP_003659948.1">
    <property type="nucleotide sequence ID" value="XM_003659900.1"/>
</dbReference>
<dbReference type="Proteomes" id="UP000007322">
    <property type="component" value="Chromosome 1"/>
</dbReference>
<keyword evidence="2" id="KW-0472">Membrane</keyword>
<dbReference type="InParanoid" id="G2Q626"/>
<dbReference type="PANTHER" id="PTHR39466">
    <property type="entry name" value="RGS DOMAIN-CONTAINING PROTEIN"/>
    <property type="match status" value="1"/>
</dbReference>
<keyword evidence="5" id="KW-1185">Reference proteome</keyword>
<evidence type="ECO:0000256" key="2">
    <source>
        <dbReference type="SAM" id="Phobius"/>
    </source>
</evidence>
<evidence type="ECO:0000256" key="1">
    <source>
        <dbReference type="SAM" id="MobiDB-lite"/>
    </source>
</evidence>
<proteinExistence type="predicted"/>
<organism evidence="4 5">
    <name type="scientific">Thermothelomyces thermophilus (strain ATCC 42464 / BCRC 31852 / DSM 1799)</name>
    <name type="common">Sporotrichum thermophile</name>
    <dbReference type="NCBI Taxonomy" id="573729"/>
    <lineage>
        <taxon>Eukaryota</taxon>
        <taxon>Fungi</taxon>
        <taxon>Dikarya</taxon>
        <taxon>Ascomycota</taxon>
        <taxon>Pezizomycotina</taxon>
        <taxon>Sordariomycetes</taxon>
        <taxon>Sordariomycetidae</taxon>
        <taxon>Sordariales</taxon>
        <taxon>Chaetomiaceae</taxon>
        <taxon>Thermothelomyces</taxon>
    </lineage>
</organism>
<gene>
    <name evidence="4" type="ORF">MYCTH_106442</name>
</gene>
<dbReference type="AlphaFoldDB" id="G2Q626"/>
<dbReference type="eggNOG" id="ENOG502S0M5">
    <property type="taxonomic scope" value="Eukaryota"/>
</dbReference>
<feature type="transmembrane region" description="Helical" evidence="2">
    <location>
        <begin position="285"/>
        <end position="306"/>
    </location>
</feature>
<dbReference type="SUPFAM" id="SSF48097">
    <property type="entry name" value="Regulator of G-protein signaling, RGS"/>
    <property type="match status" value="1"/>
</dbReference>
<dbReference type="OMA" id="RVIATYI"/>
<dbReference type="Gene3D" id="1.10.167.10">
    <property type="entry name" value="Regulator of G-protein Signalling 4, domain 2"/>
    <property type="match status" value="1"/>
</dbReference>
<reference evidence="4 5" key="1">
    <citation type="journal article" date="2011" name="Nat. Biotechnol.">
        <title>Comparative genomic analysis of the thermophilic biomass-degrading fungi Myceliophthora thermophila and Thielavia terrestris.</title>
        <authorList>
            <person name="Berka R.M."/>
            <person name="Grigoriev I.V."/>
            <person name="Otillar R."/>
            <person name="Salamov A."/>
            <person name="Grimwood J."/>
            <person name="Reid I."/>
            <person name="Ishmael N."/>
            <person name="John T."/>
            <person name="Darmond C."/>
            <person name="Moisan M.-C."/>
            <person name="Henrissat B."/>
            <person name="Coutinho P.M."/>
            <person name="Lombard V."/>
            <person name="Natvig D.O."/>
            <person name="Lindquist E."/>
            <person name="Schmutz J."/>
            <person name="Lucas S."/>
            <person name="Harris P."/>
            <person name="Powlowski J."/>
            <person name="Bellemare A."/>
            <person name="Taylor D."/>
            <person name="Butler G."/>
            <person name="de Vries R.P."/>
            <person name="Allijn I.E."/>
            <person name="van den Brink J."/>
            <person name="Ushinsky S."/>
            <person name="Storms R."/>
            <person name="Powell A.J."/>
            <person name="Paulsen I.T."/>
            <person name="Elbourne L.D.H."/>
            <person name="Baker S.E."/>
            <person name="Magnuson J."/>
            <person name="LaBoissiere S."/>
            <person name="Clutterbuck A.J."/>
            <person name="Martinez D."/>
            <person name="Wogulis M."/>
            <person name="de Leon A.L."/>
            <person name="Rey M.W."/>
            <person name="Tsang A."/>
        </authorList>
    </citation>
    <scope>NUCLEOTIDE SEQUENCE [LARGE SCALE GENOMIC DNA]</scope>
    <source>
        <strain evidence="5">ATCC 42464 / BCRC 31852 / DSM 1799</strain>
    </source>
</reference>
<dbReference type="InterPro" id="IPR044926">
    <property type="entry name" value="RGS_subdomain_2"/>
</dbReference>
<sequence length="416" mass="46525">MEAYRATPFTPSGLTPPVGFLRRSVSIGSLKGKRARSVSSALPTRPGLTSSQPCTLCDFMDYLVHVERSAENLQFFLWYRDYERRFAAATTADLSLAPEWTQEMEDGIIARLKKEHADKIRRASKDARANFGGADIEKGNDKRNGSEMVADKYHQLATRAFASAGVKDPLRIQPFRKEVDRIIANYIMDGAPRQLNLSEQEQKTVLQALSYTTHPSAFRVLVRLVEATLREQAHPNFIRWSVCNGNPLRLTFALVLGVATVLAGVAVAVILTLSGAGRGYRALAAIAWVAGFATVMAAHKGMCLILHGLHHRHIRPWELFDSEPREDDRDGDPIDAASRRSLDRSGSHGSYEDEPWVIRYRKRHMLRKIFDREVRIEEPALRRIQDTIIARSLLFALICAAILTAVFVAVPSGGFF</sequence>
<feature type="compositionally biased region" description="Basic and acidic residues" evidence="1">
    <location>
        <begin position="324"/>
        <end position="346"/>
    </location>
</feature>
<evidence type="ECO:0000313" key="5">
    <source>
        <dbReference type="Proteomes" id="UP000007322"/>
    </source>
</evidence>
<dbReference type="EMBL" id="CP003002">
    <property type="protein sequence ID" value="AEO54703.1"/>
    <property type="molecule type" value="Genomic_DNA"/>
</dbReference>
<dbReference type="KEGG" id="mtm:MYCTH_106442"/>
<accession>G2Q626</accession>
<keyword evidence="2" id="KW-1133">Transmembrane helix</keyword>
<feature type="transmembrane region" description="Helical" evidence="2">
    <location>
        <begin position="388"/>
        <end position="410"/>
    </location>
</feature>
<keyword evidence="2" id="KW-0812">Transmembrane</keyword>
<feature type="transmembrane region" description="Helical" evidence="2">
    <location>
        <begin position="250"/>
        <end position="273"/>
    </location>
</feature>
<name>G2Q626_THET4</name>
<protein>
    <submittedName>
        <fullName evidence="4">Inorganic pyrophosphatase-like protein</fullName>
    </submittedName>
</protein>
<dbReference type="HOGENOM" id="CLU_041181_1_0_1"/>
<feature type="domain" description="RGS" evidence="3">
    <location>
        <begin position="175"/>
        <end position="239"/>
    </location>
</feature>
<dbReference type="Pfam" id="PF00615">
    <property type="entry name" value="RGS"/>
    <property type="match status" value="1"/>
</dbReference>
<dbReference type="InterPro" id="IPR016137">
    <property type="entry name" value="RGS"/>
</dbReference>
<dbReference type="OrthoDB" id="3232309at2759"/>
<dbReference type="VEuPathDB" id="FungiDB:MYCTH_106442"/>
<feature type="region of interest" description="Disordered" evidence="1">
    <location>
        <begin position="324"/>
        <end position="351"/>
    </location>
</feature>
<dbReference type="PANTHER" id="PTHR39466:SF1">
    <property type="entry name" value="RGS DOMAIN-CONTAINING PROTEIN"/>
    <property type="match status" value="1"/>
</dbReference>
<evidence type="ECO:0000313" key="4">
    <source>
        <dbReference type="EMBL" id="AEO54703.1"/>
    </source>
</evidence>
<evidence type="ECO:0000259" key="3">
    <source>
        <dbReference type="Pfam" id="PF00615"/>
    </source>
</evidence>
<dbReference type="InterPro" id="IPR036305">
    <property type="entry name" value="RGS_sf"/>
</dbReference>